<evidence type="ECO:0000313" key="2">
    <source>
        <dbReference type="EMBL" id="JAT17899.1"/>
    </source>
</evidence>
<proteinExistence type="predicted"/>
<dbReference type="AlphaFoldDB" id="A0A1B6L2G6"/>
<name>A0A1B6L2G6_9HEMI</name>
<evidence type="ECO:0000256" key="1">
    <source>
        <dbReference type="SAM" id="MobiDB-lite"/>
    </source>
</evidence>
<feature type="region of interest" description="Disordered" evidence="1">
    <location>
        <begin position="66"/>
        <end position="95"/>
    </location>
</feature>
<gene>
    <name evidence="2" type="ORF">g.36787</name>
</gene>
<dbReference type="EMBL" id="GEBQ01022078">
    <property type="protein sequence ID" value="JAT17899.1"/>
    <property type="molecule type" value="Transcribed_RNA"/>
</dbReference>
<reference evidence="2" key="1">
    <citation type="submission" date="2015-11" db="EMBL/GenBank/DDBJ databases">
        <title>De novo transcriptome assembly of four potential Pierce s Disease insect vectors from Arizona vineyards.</title>
        <authorList>
            <person name="Tassone E.E."/>
        </authorList>
    </citation>
    <scope>NUCLEOTIDE SEQUENCE</scope>
</reference>
<accession>A0A1B6L2G6</accession>
<sequence length="127" mass="14049">MRSQLLIPGVQLEDMLLRAHLVSEASESSADLISYEEKDKSLPTCWRGGRPDSIAEALTLLHRRHYSPDAGGVPETRVGRPGNQEPSPLRQAEPKWCPTMPCGQAFSSPVRCTVSGIVAERKKLFEH</sequence>
<protein>
    <submittedName>
        <fullName evidence="2">Uncharacterized protein</fullName>
    </submittedName>
</protein>
<organism evidence="2">
    <name type="scientific">Graphocephala atropunctata</name>
    <dbReference type="NCBI Taxonomy" id="36148"/>
    <lineage>
        <taxon>Eukaryota</taxon>
        <taxon>Metazoa</taxon>
        <taxon>Ecdysozoa</taxon>
        <taxon>Arthropoda</taxon>
        <taxon>Hexapoda</taxon>
        <taxon>Insecta</taxon>
        <taxon>Pterygota</taxon>
        <taxon>Neoptera</taxon>
        <taxon>Paraneoptera</taxon>
        <taxon>Hemiptera</taxon>
        <taxon>Auchenorrhyncha</taxon>
        <taxon>Membracoidea</taxon>
        <taxon>Cicadellidae</taxon>
        <taxon>Cicadellinae</taxon>
        <taxon>Cicadellini</taxon>
        <taxon>Graphocephala</taxon>
    </lineage>
</organism>